<dbReference type="AlphaFoldDB" id="A0A3N0YPM1"/>
<keyword evidence="5" id="KW-1185">Reference proteome</keyword>
<dbReference type="CDD" id="cd11304">
    <property type="entry name" value="Cadherin_repeat"/>
    <property type="match status" value="1"/>
</dbReference>
<dbReference type="GO" id="GO:0016020">
    <property type="term" value="C:membrane"/>
    <property type="evidence" value="ECO:0007669"/>
    <property type="project" value="InterPro"/>
</dbReference>
<evidence type="ECO:0000256" key="2">
    <source>
        <dbReference type="SAM" id="SignalP"/>
    </source>
</evidence>
<dbReference type="Proteomes" id="UP000281406">
    <property type="component" value="Unassembled WGS sequence"/>
</dbReference>
<proteinExistence type="predicted"/>
<dbReference type="OrthoDB" id="6252479at2759"/>
<dbReference type="GO" id="GO:0005509">
    <property type="term" value="F:calcium ion binding"/>
    <property type="evidence" value="ECO:0007669"/>
    <property type="project" value="UniProtKB-UniRule"/>
</dbReference>
<keyword evidence="2" id="KW-0732">Signal</keyword>
<sequence>MASFLIILIAVSFVHSTVLYGQTEENAPPGTVVAGFLFPLEDKCKESNLAGLKTVLTGEDSSDFSLEYLDNTGFVLKTTKTFDGKSKSSYTLIARLPRCNKTAEEVAVKIEILDKNDNTREFNVTTDRLEILTDVKSRVRKPRAVSEAVSYTVTVSEDVKVGDLIFTVPDQKFEKKWFEVVSDGHSAVQMERDSGRVYLAHRLMSTAEVMVKIHNMRVQSLDEKVPSVNRVKTYSLIVPKAFDI</sequence>
<reference evidence="4 5" key="1">
    <citation type="submission" date="2018-10" db="EMBL/GenBank/DDBJ databases">
        <title>Genome assembly for a Yunnan-Guizhou Plateau 3E fish, Anabarilius grahami (Regan), and its evolutionary and genetic applications.</title>
        <authorList>
            <person name="Jiang W."/>
        </authorList>
    </citation>
    <scope>NUCLEOTIDE SEQUENCE [LARGE SCALE GENOMIC DNA]</scope>
    <source>
        <strain evidence="4">AG-KIZ</strain>
        <tissue evidence="4">Muscle</tissue>
    </source>
</reference>
<dbReference type="PROSITE" id="PS50268">
    <property type="entry name" value="CADHERIN_2"/>
    <property type="match status" value="1"/>
</dbReference>
<accession>A0A3N0YPM1</accession>
<protein>
    <recommendedName>
        <fullName evidence="3">Cadherin domain-containing protein</fullName>
    </recommendedName>
</protein>
<feature type="signal peptide" evidence="2">
    <location>
        <begin position="1"/>
        <end position="16"/>
    </location>
</feature>
<evidence type="ECO:0000259" key="3">
    <source>
        <dbReference type="PROSITE" id="PS50268"/>
    </source>
</evidence>
<evidence type="ECO:0000313" key="4">
    <source>
        <dbReference type="EMBL" id="ROL48145.1"/>
    </source>
</evidence>
<comment type="caution">
    <text evidence="4">The sequence shown here is derived from an EMBL/GenBank/DDBJ whole genome shotgun (WGS) entry which is preliminary data.</text>
</comment>
<dbReference type="InterPro" id="IPR002126">
    <property type="entry name" value="Cadherin-like_dom"/>
</dbReference>
<dbReference type="Gene3D" id="2.60.40.60">
    <property type="entry name" value="Cadherins"/>
    <property type="match status" value="1"/>
</dbReference>
<feature type="chain" id="PRO_5017955147" description="Cadherin domain-containing protein" evidence="2">
    <location>
        <begin position="17"/>
        <end position="244"/>
    </location>
</feature>
<keyword evidence="1" id="KW-0106">Calcium</keyword>
<gene>
    <name evidence="4" type="ORF">DPX16_6640</name>
</gene>
<evidence type="ECO:0000256" key="1">
    <source>
        <dbReference type="PROSITE-ProRule" id="PRU00043"/>
    </source>
</evidence>
<organism evidence="4 5">
    <name type="scientific">Anabarilius grahami</name>
    <name type="common">Kanglang fish</name>
    <name type="synonym">Barilius grahami</name>
    <dbReference type="NCBI Taxonomy" id="495550"/>
    <lineage>
        <taxon>Eukaryota</taxon>
        <taxon>Metazoa</taxon>
        <taxon>Chordata</taxon>
        <taxon>Craniata</taxon>
        <taxon>Vertebrata</taxon>
        <taxon>Euteleostomi</taxon>
        <taxon>Actinopterygii</taxon>
        <taxon>Neopterygii</taxon>
        <taxon>Teleostei</taxon>
        <taxon>Ostariophysi</taxon>
        <taxon>Cypriniformes</taxon>
        <taxon>Xenocyprididae</taxon>
        <taxon>Xenocypridinae</taxon>
        <taxon>Xenocypridinae incertae sedis</taxon>
        <taxon>Anabarilius</taxon>
    </lineage>
</organism>
<dbReference type="GO" id="GO:0007156">
    <property type="term" value="P:homophilic cell adhesion via plasma membrane adhesion molecules"/>
    <property type="evidence" value="ECO:0007669"/>
    <property type="project" value="InterPro"/>
</dbReference>
<dbReference type="EMBL" id="RJVU01032893">
    <property type="protein sequence ID" value="ROL48145.1"/>
    <property type="molecule type" value="Genomic_DNA"/>
</dbReference>
<name>A0A3N0YPM1_ANAGA</name>
<evidence type="ECO:0000313" key="5">
    <source>
        <dbReference type="Proteomes" id="UP000281406"/>
    </source>
</evidence>
<feature type="domain" description="Cadherin" evidence="3">
    <location>
        <begin position="15"/>
        <end position="122"/>
    </location>
</feature>